<dbReference type="Pfam" id="PF02784">
    <property type="entry name" value="Orn_Arg_deC_N"/>
    <property type="match status" value="1"/>
</dbReference>
<accession>A0AAV4JL50</accession>
<dbReference type="InterPro" id="IPR009006">
    <property type="entry name" value="Ala_racemase/Decarboxylase_C"/>
</dbReference>
<dbReference type="GO" id="GO:0004586">
    <property type="term" value="F:ornithine decarboxylase activity"/>
    <property type="evidence" value="ECO:0007669"/>
    <property type="project" value="UniProtKB-EC"/>
</dbReference>
<dbReference type="PRINTS" id="PR01182">
    <property type="entry name" value="ORNDCRBXLASE"/>
</dbReference>
<keyword evidence="3 11" id="KW-0663">Pyridoxal phosphate</keyword>
<evidence type="ECO:0000313" key="14">
    <source>
        <dbReference type="Proteomes" id="UP000762676"/>
    </source>
</evidence>
<comment type="catalytic activity">
    <reaction evidence="10">
        <text>L-ornithine + H(+) = putrescine + CO2</text>
        <dbReference type="Rhea" id="RHEA:22964"/>
        <dbReference type="ChEBI" id="CHEBI:15378"/>
        <dbReference type="ChEBI" id="CHEBI:16526"/>
        <dbReference type="ChEBI" id="CHEBI:46911"/>
        <dbReference type="ChEBI" id="CHEBI:326268"/>
        <dbReference type="EC" id="4.1.1.17"/>
    </reaction>
</comment>
<evidence type="ECO:0000256" key="10">
    <source>
        <dbReference type="ARBA" id="ARBA00049127"/>
    </source>
</evidence>
<dbReference type="FunFam" id="2.40.37.10:FF:000005">
    <property type="entry name" value="Ornithine decarboxylase"/>
    <property type="match status" value="1"/>
</dbReference>
<dbReference type="InterPro" id="IPR029066">
    <property type="entry name" value="PLP-binding_barrel"/>
</dbReference>
<dbReference type="InterPro" id="IPR022644">
    <property type="entry name" value="De-COase2_N"/>
</dbReference>
<evidence type="ECO:0000256" key="11">
    <source>
        <dbReference type="PIRSR" id="PIRSR600183-50"/>
    </source>
</evidence>
<evidence type="ECO:0000256" key="8">
    <source>
        <dbReference type="ARBA" id="ARBA00037173"/>
    </source>
</evidence>
<dbReference type="PRINTS" id="PR01179">
    <property type="entry name" value="ODADCRBXLASE"/>
</dbReference>
<dbReference type="PROSITE" id="PS00879">
    <property type="entry name" value="ODR_DC_2_2"/>
    <property type="match status" value="1"/>
</dbReference>
<feature type="active site" description="Proton donor" evidence="11">
    <location>
        <position position="374"/>
    </location>
</feature>
<evidence type="ECO:0000256" key="7">
    <source>
        <dbReference type="ARBA" id="ARBA00034138"/>
    </source>
</evidence>
<feature type="modified residue" description="N6-(pyridoxal phosphate)lysine" evidence="11">
    <location>
        <position position="72"/>
    </location>
</feature>
<dbReference type="PANTHER" id="PTHR11482:SF6">
    <property type="entry name" value="ORNITHINE DECARBOXYLASE 1-RELATED"/>
    <property type="match status" value="1"/>
</dbReference>
<comment type="similarity">
    <text evidence="2">Belongs to the Orn/Lys/Arg decarboxylase class-II family.</text>
</comment>
<evidence type="ECO:0000256" key="2">
    <source>
        <dbReference type="ARBA" id="ARBA00008872"/>
    </source>
</evidence>
<comment type="pathway">
    <text evidence="6">Amine and polyamine biosynthesis; putrescine biosynthesis via L-ornithine pathway; putrescine from L-ornithine: step 1/1.</text>
</comment>
<evidence type="ECO:0000256" key="6">
    <source>
        <dbReference type="ARBA" id="ARBA00034115"/>
    </source>
</evidence>
<feature type="domain" description="Orn/DAP/Arg decarboxylase 2 N-terminal" evidence="12">
    <location>
        <begin position="49"/>
        <end position="285"/>
    </location>
</feature>
<dbReference type="InterPro" id="IPR000183">
    <property type="entry name" value="Orn/DAP/Arg_de-COase"/>
</dbReference>
<keyword evidence="5" id="KW-0456">Lyase</keyword>
<dbReference type="PANTHER" id="PTHR11482">
    <property type="entry name" value="ARGININE/DIAMINOPIMELATE/ORNITHINE DECARBOXYLASE"/>
    <property type="match status" value="1"/>
</dbReference>
<dbReference type="EC" id="4.1.1.17" evidence="7"/>
<gene>
    <name evidence="13" type="ORF">ElyMa_005126000</name>
</gene>
<comment type="cofactor">
    <cofactor evidence="1 11">
        <name>pyridoxal 5'-phosphate</name>
        <dbReference type="ChEBI" id="CHEBI:597326"/>
    </cofactor>
</comment>
<comment type="caution">
    <text evidence="13">The sequence shown here is derived from an EMBL/GenBank/DDBJ whole genome shotgun (WGS) entry which is preliminary data.</text>
</comment>
<dbReference type="SUPFAM" id="SSF51419">
    <property type="entry name" value="PLP-binding barrel"/>
    <property type="match status" value="1"/>
</dbReference>
<protein>
    <recommendedName>
        <fullName evidence="7">ornithine decarboxylase</fullName>
        <ecNumber evidence="7">4.1.1.17</ecNumber>
    </recommendedName>
</protein>
<dbReference type="GO" id="GO:0033387">
    <property type="term" value="P:putrescine biosynthetic process from arginine, via ornithine"/>
    <property type="evidence" value="ECO:0007669"/>
    <property type="project" value="TreeGrafter"/>
</dbReference>
<evidence type="ECO:0000313" key="13">
    <source>
        <dbReference type="EMBL" id="GFS23130.1"/>
    </source>
</evidence>
<dbReference type="SUPFAM" id="SSF50621">
    <property type="entry name" value="Alanine racemase C-terminal domain-like"/>
    <property type="match status" value="1"/>
</dbReference>
<sequence>MKHHLIPAASVVEVLPDAVVPDMAEMVKCKIAELEAKGSDDAFFICDVGDIIKKVTRWRELLPNVAPFYAVKCNTDETVVKTLVDLGLGFDCASKGEIAQVLKHGVSPSRIIYANPCKQKSFLKYAARHGVDLMTFDNEAELIKIKELYPRARLVLRILPTLQVQVQCELGNKFGCHPDNVLKLLSKAQELDLDVMGISFHVGSGVEEAKAFSHAVQQARDAWDLAVDLGFDMTLLDVGGGFPGQESAPVTFEEIAAVLNAALDYHFPKGCGAEIIAEPGRYFVASAFTLTCNIIAKRTVARDVAHQDTLVVGSPDCYHKQALTKNDEPSYMYYLNDGLYGSFNSLMYDHAKVEPRVLNDSPVSFTSSVWGPTCDGLDCIMQDCRLPEMEVGQWMYFLDMGAYTMCAGSTFNGMPRPDCFYVCEAELWSELSPAEVCEKKRCSQIPPHLHTAQAAGEMQGAVGPISCCYPVDEELILL</sequence>
<evidence type="ECO:0000256" key="9">
    <source>
        <dbReference type="ARBA" id="ARBA00046672"/>
    </source>
</evidence>
<evidence type="ECO:0000256" key="1">
    <source>
        <dbReference type="ARBA" id="ARBA00001933"/>
    </source>
</evidence>
<dbReference type="GO" id="GO:0005737">
    <property type="term" value="C:cytoplasm"/>
    <property type="evidence" value="ECO:0007669"/>
    <property type="project" value="TreeGrafter"/>
</dbReference>
<name>A0AAV4JL50_9GAST</name>
<keyword evidence="4" id="KW-0620">Polyamine biosynthesis</keyword>
<proteinExistence type="inferred from homology"/>
<organism evidence="13 14">
    <name type="scientific">Elysia marginata</name>
    <dbReference type="NCBI Taxonomy" id="1093978"/>
    <lineage>
        <taxon>Eukaryota</taxon>
        <taxon>Metazoa</taxon>
        <taxon>Spiralia</taxon>
        <taxon>Lophotrochozoa</taxon>
        <taxon>Mollusca</taxon>
        <taxon>Gastropoda</taxon>
        <taxon>Heterobranchia</taxon>
        <taxon>Euthyneura</taxon>
        <taxon>Panpulmonata</taxon>
        <taxon>Sacoglossa</taxon>
        <taxon>Placobranchoidea</taxon>
        <taxon>Plakobranchidae</taxon>
        <taxon>Elysia</taxon>
    </lineage>
</organism>
<keyword evidence="14" id="KW-1185">Reference proteome</keyword>
<dbReference type="Gene3D" id="3.20.20.10">
    <property type="entry name" value="Alanine racemase"/>
    <property type="match status" value="1"/>
</dbReference>
<evidence type="ECO:0000256" key="4">
    <source>
        <dbReference type="ARBA" id="ARBA00023115"/>
    </source>
</evidence>
<evidence type="ECO:0000256" key="3">
    <source>
        <dbReference type="ARBA" id="ARBA00022898"/>
    </source>
</evidence>
<dbReference type="InterPro" id="IPR022653">
    <property type="entry name" value="De-COase2_pyr-phos_BS"/>
</dbReference>
<reference evidence="13 14" key="1">
    <citation type="journal article" date="2021" name="Elife">
        <title>Chloroplast acquisition without the gene transfer in kleptoplastic sea slugs, Plakobranchus ocellatus.</title>
        <authorList>
            <person name="Maeda T."/>
            <person name="Takahashi S."/>
            <person name="Yoshida T."/>
            <person name="Shimamura S."/>
            <person name="Takaki Y."/>
            <person name="Nagai Y."/>
            <person name="Toyoda A."/>
            <person name="Suzuki Y."/>
            <person name="Arimoto A."/>
            <person name="Ishii H."/>
            <person name="Satoh N."/>
            <person name="Nishiyama T."/>
            <person name="Hasebe M."/>
            <person name="Maruyama T."/>
            <person name="Minagawa J."/>
            <person name="Obokata J."/>
            <person name="Shigenobu S."/>
        </authorList>
    </citation>
    <scope>NUCLEOTIDE SEQUENCE [LARGE SCALE GENOMIC DNA]</scope>
</reference>
<evidence type="ECO:0000256" key="5">
    <source>
        <dbReference type="ARBA" id="ARBA00023239"/>
    </source>
</evidence>
<dbReference type="InterPro" id="IPR022657">
    <property type="entry name" value="De-COase2_CS"/>
</dbReference>
<evidence type="ECO:0000259" key="12">
    <source>
        <dbReference type="Pfam" id="PF02784"/>
    </source>
</evidence>
<dbReference type="CDD" id="cd00622">
    <property type="entry name" value="PLPDE_III_ODC"/>
    <property type="match status" value="1"/>
</dbReference>
<comment type="subunit">
    <text evidence="9">Homodimer. Only the dimer is catalytically active, as the active sites are constructed of residues from both monomers.</text>
</comment>
<dbReference type="InterPro" id="IPR002433">
    <property type="entry name" value="Orn_de-COase"/>
</dbReference>
<dbReference type="AlphaFoldDB" id="A0AAV4JL50"/>
<dbReference type="PROSITE" id="PS00878">
    <property type="entry name" value="ODR_DC_2_1"/>
    <property type="match status" value="1"/>
</dbReference>
<comment type="function">
    <text evidence="8">Catalyzes the first and rate-limiting step of polyamine biosynthesis that converts ornithine into putrescine, which is the precursor for the polyamines, spermidine and spermine. Polyamines are essential for cell proliferation and are implicated in cellular processes, ranging from DNA replication to apoptosis.</text>
</comment>
<dbReference type="Gene3D" id="2.40.37.10">
    <property type="entry name" value="Lyase, Ornithine Decarboxylase, Chain A, domain 1"/>
    <property type="match status" value="1"/>
</dbReference>
<dbReference type="FunFam" id="3.20.20.10:FF:000005">
    <property type="entry name" value="Ornithine decarboxylase"/>
    <property type="match status" value="1"/>
</dbReference>
<dbReference type="Proteomes" id="UP000762676">
    <property type="component" value="Unassembled WGS sequence"/>
</dbReference>
<dbReference type="EMBL" id="BMAT01010244">
    <property type="protein sequence ID" value="GFS23130.1"/>
    <property type="molecule type" value="Genomic_DNA"/>
</dbReference>